<dbReference type="GO" id="GO:0051539">
    <property type="term" value="F:4 iron, 4 sulfur cluster binding"/>
    <property type="evidence" value="ECO:0007669"/>
    <property type="project" value="TreeGrafter"/>
</dbReference>
<comment type="caution">
    <text evidence="11">The sequence shown here is derived from an EMBL/GenBank/DDBJ whole genome shotgun (WGS) entry which is preliminary data.</text>
</comment>
<evidence type="ECO:0000256" key="6">
    <source>
        <dbReference type="ARBA" id="ARBA00057540"/>
    </source>
</evidence>
<keyword evidence="5" id="KW-0496">Mitochondrion</keyword>
<dbReference type="InterPro" id="IPR000361">
    <property type="entry name" value="ATAP_core_dom"/>
</dbReference>
<keyword evidence="12" id="KW-1185">Reference proteome</keyword>
<dbReference type="InterPro" id="IPR035903">
    <property type="entry name" value="HesB-like_dom_sf"/>
</dbReference>
<sequence length="153" mass="17079">MFISFLKNICINTSGKYSFISRLRPFVSDISRKHFSTEKKTAESTDSLIISESCVNRLKQIAGDGIFLRIAIDGGGCSGFQYKFDLDSEVKEDDVCFERDGAKVVVDKISLDFFKGSTIEYKEELIRSAFRIADNPQADIKCSCGTSFSVKVP</sequence>
<organism evidence="11 12">
    <name type="scientific">Larinioides sclopetarius</name>
    <dbReference type="NCBI Taxonomy" id="280406"/>
    <lineage>
        <taxon>Eukaryota</taxon>
        <taxon>Metazoa</taxon>
        <taxon>Ecdysozoa</taxon>
        <taxon>Arthropoda</taxon>
        <taxon>Chelicerata</taxon>
        <taxon>Arachnida</taxon>
        <taxon>Araneae</taxon>
        <taxon>Araneomorphae</taxon>
        <taxon>Entelegynae</taxon>
        <taxon>Araneoidea</taxon>
        <taxon>Araneidae</taxon>
        <taxon>Larinioides</taxon>
    </lineage>
</organism>
<accession>A0AAV2A759</accession>
<dbReference type="GO" id="GO:0005506">
    <property type="term" value="F:iron ion binding"/>
    <property type="evidence" value="ECO:0007669"/>
    <property type="project" value="TreeGrafter"/>
</dbReference>
<evidence type="ECO:0000259" key="10">
    <source>
        <dbReference type="Pfam" id="PF01521"/>
    </source>
</evidence>
<dbReference type="GO" id="GO:0120510">
    <property type="term" value="C:mitochondrial [4Fe-4S] assembly complex"/>
    <property type="evidence" value="ECO:0007669"/>
    <property type="project" value="UniProtKB-ARBA"/>
</dbReference>
<dbReference type="PANTHER" id="PTHR43011:SF1">
    <property type="entry name" value="IRON-SULFUR CLUSTER ASSEMBLY 2 HOMOLOG, MITOCHONDRIAL"/>
    <property type="match status" value="1"/>
</dbReference>
<evidence type="ECO:0000256" key="3">
    <source>
        <dbReference type="ARBA" id="ARBA00022723"/>
    </source>
</evidence>
<keyword evidence="4" id="KW-0408">Iron</keyword>
<comment type="subunit">
    <text evidence="9">Heterotetramer; forms a dimer of dimers with IBA57. Interacts with [2Fe-2S]-ISCA2 forming the heterodimer [2Fe- 2S]-ISCA2-IBA57 complex; [2Fe-2S] cluster binding is absolutely required to promote the complex formation.</text>
</comment>
<evidence type="ECO:0000256" key="1">
    <source>
        <dbReference type="ARBA" id="ARBA00004173"/>
    </source>
</evidence>
<comment type="function">
    <text evidence="6">Involved in the maturation of mitochondrial 4Fe-4S proteins functioning late in the iron-sulfur cluster assembly pathway. May be involved in the binding of an intermediate of Fe/S cluster assembly.</text>
</comment>
<dbReference type="InterPro" id="IPR016092">
    <property type="entry name" value="ATAP"/>
</dbReference>
<evidence type="ECO:0000256" key="9">
    <source>
        <dbReference type="ARBA" id="ARBA00093471"/>
    </source>
</evidence>
<evidence type="ECO:0000256" key="2">
    <source>
        <dbReference type="ARBA" id="ARBA00006718"/>
    </source>
</evidence>
<dbReference type="GO" id="GO:0051537">
    <property type="term" value="F:2 iron, 2 sulfur cluster binding"/>
    <property type="evidence" value="ECO:0007669"/>
    <property type="project" value="TreeGrafter"/>
</dbReference>
<evidence type="ECO:0000256" key="8">
    <source>
        <dbReference type="ARBA" id="ARBA00077082"/>
    </source>
</evidence>
<dbReference type="SUPFAM" id="SSF89360">
    <property type="entry name" value="HesB-like domain"/>
    <property type="match status" value="1"/>
</dbReference>
<dbReference type="AlphaFoldDB" id="A0AAV2A759"/>
<evidence type="ECO:0000313" key="11">
    <source>
        <dbReference type="EMBL" id="CAL1279803.1"/>
    </source>
</evidence>
<protein>
    <recommendedName>
        <fullName evidence="7">Iron-sulfur cluster assembly 2 homolog, mitochondrial</fullName>
    </recommendedName>
    <alternativeName>
        <fullName evidence="8">HESB-like domain-containing protein 1</fullName>
    </alternativeName>
</protein>
<comment type="subcellular location">
    <subcellularLocation>
        <location evidence="1">Mitochondrion</location>
    </subcellularLocation>
</comment>
<dbReference type="Pfam" id="PF01521">
    <property type="entry name" value="Fe-S_biosyn"/>
    <property type="match status" value="1"/>
</dbReference>
<gene>
    <name evidence="11" type="ORF">LARSCL_LOCUS10604</name>
</gene>
<dbReference type="Gene3D" id="2.60.300.12">
    <property type="entry name" value="HesB-like domain"/>
    <property type="match status" value="1"/>
</dbReference>
<dbReference type="NCBIfam" id="TIGR00049">
    <property type="entry name" value="iron-sulfur cluster assembly accessory protein"/>
    <property type="match status" value="1"/>
</dbReference>
<dbReference type="EMBL" id="CAXIEN010000125">
    <property type="protein sequence ID" value="CAL1279803.1"/>
    <property type="molecule type" value="Genomic_DNA"/>
</dbReference>
<feature type="domain" description="Core" evidence="10">
    <location>
        <begin position="48"/>
        <end position="145"/>
    </location>
</feature>
<proteinExistence type="inferred from homology"/>
<name>A0AAV2A759_9ARAC</name>
<comment type="similarity">
    <text evidence="2">Belongs to the HesB/IscA family.</text>
</comment>
<evidence type="ECO:0000313" key="12">
    <source>
        <dbReference type="Proteomes" id="UP001497382"/>
    </source>
</evidence>
<dbReference type="PANTHER" id="PTHR43011">
    <property type="entry name" value="IRON-SULFUR CLUSTER ASSEMBLY 2 HOMOLOG, MITOCHONDRIAL"/>
    <property type="match status" value="1"/>
</dbReference>
<dbReference type="FunFam" id="2.60.300.12:FF:000006">
    <property type="entry name" value="Iron-sulfur cluster assembly 2 mitochondrial"/>
    <property type="match status" value="1"/>
</dbReference>
<evidence type="ECO:0000256" key="4">
    <source>
        <dbReference type="ARBA" id="ARBA00023004"/>
    </source>
</evidence>
<dbReference type="Proteomes" id="UP001497382">
    <property type="component" value="Unassembled WGS sequence"/>
</dbReference>
<keyword evidence="3" id="KW-0479">Metal-binding</keyword>
<evidence type="ECO:0000256" key="7">
    <source>
        <dbReference type="ARBA" id="ARBA00073313"/>
    </source>
</evidence>
<evidence type="ECO:0000256" key="5">
    <source>
        <dbReference type="ARBA" id="ARBA00023128"/>
    </source>
</evidence>
<reference evidence="11 12" key="1">
    <citation type="submission" date="2024-04" db="EMBL/GenBank/DDBJ databases">
        <authorList>
            <person name="Rising A."/>
            <person name="Reimegard J."/>
            <person name="Sonavane S."/>
            <person name="Akerstrom W."/>
            <person name="Nylinder S."/>
            <person name="Hedman E."/>
            <person name="Kallberg Y."/>
        </authorList>
    </citation>
    <scope>NUCLEOTIDE SEQUENCE [LARGE SCALE GENOMIC DNA]</scope>
</reference>
<dbReference type="GO" id="GO:0016226">
    <property type="term" value="P:iron-sulfur cluster assembly"/>
    <property type="evidence" value="ECO:0007669"/>
    <property type="project" value="InterPro"/>
</dbReference>